<evidence type="ECO:0000313" key="1">
    <source>
        <dbReference type="EMBL" id="AKK07157.1"/>
    </source>
</evidence>
<protein>
    <recommendedName>
        <fullName evidence="3">Asp23/Gls24 family envelope stress response protein</fullName>
    </recommendedName>
</protein>
<dbReference type="Proteomes" id="UP000035199">
    <property type="component" value="Chromosome"/>
</dbReference>
<evidence type="ECO:0000313" key="2">
    <source>
        <dbReference type="Proteomes" id="UP000035199"/>
    </source>
</evidence>
<keyword evidence="2" id="KW-1185">Reference proteome</keyword>
<proteinExistence type="predicted"/>
<name>A0A0G3H7R2_9CORY</name>
<sequence>MMTTSNALATELVKVVTGISGVRGLEPGITSALRVWGARVSGENDGATRYGIILDDDSKTVTIEVGIDDSRPVKEIVSDIQNATREVFQRSTDVVTAKLEDFVVTVKVKSLSS</sequence>
<dbReference type="AlphaFoldDB" id="A0A0G3H7R2"/>
<dbReference type="RefSeq" id="WP_144414238.1">
    <property type="nucleotide sequence ID" value="NZ_CP011542.1"/>
</dbReference>
<reference evidence="2" key="2">
    <citation type="submission" date="2015-05" db="EMBL/GenBank/DDBJ databases">
        <title>Complete genome sequence of Corynebacterium mustelae DSM 45274, isolated from various tissues of a male ferret with lethal sepsis.</title>
        <authorList>
            <person name="Ruckert C."/>
            <person name="Albersmeier A."/>
            <person name="Winkler A."/>
            <person name="Tauch A."/>
        </authorList>
    </citation>
    <scope>NUCLEOTIDE SEQUENCE [LARGE SCALE GENOMIC DNA]</scope>
    <source>
        <strain evidence="2">DSM 45274</strain>
    </source>
</reference>
<evidence type="ECO:0008006" key="3">
    <source>
        <dbReference type="Google" id="ProtNLM"/>
    </source>
</evidence>
<dbReference type="EMBL" id="CP011542">
    <property type="protein sequence ID" value="AKK07157.1"/>
    <property type="molecule type" value="Genomic_DNA"/>
</dbReference>
<accession>A0A0G3H7R2</accession>
<dbReference type="KEGG" id="cmv:CMUST_14320"/>
<gene>
    <name evidence="1" type="ORF">CMUST_14320</name>
</gene>
<reference evidence="1 2" key="1">
    <citation type="journal article" date="2015" name="Genome Announc.">
        <title>Complete Genome Sequence of the Type Strain Corynebacterium mustelae DSM 45274, Isolated from Various Tissues of a Male Ferret with Lethal Sepsis.</title>
        <authorList>
            <person name="Ruckert C."/>
            <person name="Eimer J."/>
            <person name="Winkler A."/>
            <person name="Tauch A."/>
        </authorList>
    </citation>
    <scope>NUCLEOTIDE SEQUENCE [LARGE SCALE GENOMIC DNA]</scope>
    <source>
        <strain evidence="1 2">DSM 45274</strain>
    </source>
</reference>
<dbReference type="STRING" id="571915.CMUST_14320"/>
<dbReference type="PATRIC" id="fig|571915.4.peg.3076"/>
<organism evidence="1 2">
    <name type="scientific">Corynebacterium mustelae</name>
    <dbReference type="NCBI Taxonomy" id="571915"/>
    <lineage>
        <taxon>Bacteria</taxon>
        <taxon>Bacillati</taxon>
        <taxon>Actinomycetota</taxon>
        <taxon>Actinomycetes</taxon>
        <taxon>Mycobacteriales</taxon>
        <taxon>Corynebacteriaceae</taxon>
        <taxon>Corynebacterium</taxon>
    </lineage>
</organism>
<dbReference type="OrthoDB" id="4773951at2"/>